<comment type="caution">
    <text evidence="1">The sequence shown here is derived from an EMBL/GenBank/DDBJ whole genome shotgun (WGS) entry which is preliminary data.</text>
</comment>
<organism evidence="1 2">
    <name type="scientific">Brachionus plicatilis</name>
    <name type="common">Marine rotifer</name>
    <name type="synonym">Brachionus muelleri</name>
    <dbReference type="NCBI Taxonomy" id="10195"/>
    <lineage>
        <taxon>Eukaryota</taxon>
        <taxon>Metazoa</taxon>
        <taxon>Spiralia</taxon>
        <taxon>Gnathifera</taxon>
        <taxon>Rotifera</taxon>
        <taxon>Eurotatoria</taxon>
        <taxon>Monogononta</taxon>
        <taxon>Pseudotrocha</taxon>
        <taxon>Ploima</taxon>
        <taxon>Brachionidae</taxon>
        <taxon>Brachionus</taxon>
    </lineage>
</organism>
<protein>
    <submittedName>
        <fullName evidence="1">Uncharacterized protein</fullName>
    </submittedName>
</protein>
<reference evidence="1 2" key="1">
    <citation type="journal article" date="2018" name="Sci. Rep.">
        <title>Genomic signatures of local adaptation to the degree of environmental predictability in rotifers.</title>
        <authorList>
            <person name="Franch-Gras L."/>
            <person name="Hahn C."/>
            <person name="Garcia-Roger E.M."/>
            <person name="Carmona M.J."/>
            <person name="Serra M."/>
            <person name="Gomez A."/>
        </authorList>
    </citation>
    <scope>NUCLEOTIDE SEQUENCE [LARGE SCALE GENOMIC DNA]</scope>
    <source>
        <strain evidence="1">HYR1</strain>
    </source>
</reference>
<dbReference type="AlphaFoldDB" id="A0A3M7P2R2"/>
<evidence type="ECO:0000313" key="1">
    <source>
        <dbReference type="EMBL" id="RMZ93239.1"/>
    </source>
</evidence>
<name>A0A3M7P2R2_BRAPC</name>
<accession>A0A3M7P2R2</accession>
<sequence length="91" mass="10719">MDQMLKSHRCFHLNKEGFVLLNHSIAFQGNKPRQHLNDMSKNLNCKIKCLWRVDLANYPIGFELIKSFYKKFEWAFSILISKIKCALDSGR</sequence>
<dbReference type="Proteomes" id="UP000276133">
    <property type="component" value="Unassembled WGS sequence"/>
</dbReference>
<dbReference type="EMBL" id="REGN01013972">
    <property type="protein sequence ID" value="RMZ93239.1"/>
    <property type="molecule type" value="Genomic_DNA"/>
</dbReference>
<keyword evidence="2" id="KW-1185">Reference proteome</keyword>
<gene>
    <name evidence="1" type="ORF">BpHYR1_052659</name>
</gene>
<evidence type="ECO:0000313" key="2">
    <source>
        <dbReference type="Proteomes" id="UP000276133"/>
    </source>
</evidence>
<proteinExistence type="predicted"/>